<organism evidence="2 3">
    <name type="scientific">Frondihabitans cladoniiphilus</name>
    <dbReference type="NCBI Taxonomy" id="715785"/>
    <lineage>
        <taxon>Bacteria</taxon>
        <taxon>Bacillati</taxon>
        <taxon>Actinomycetota</taxon>
        <taxon>Actinomycetes</taxon>
        <taxon>Micrococcales</taxon>
        <taxon>Microbacteriaceae</taxon>
        <taxon>Frondihabitans</taxon>
    </lineage>
</organism>
<dbReference type="Pfam" id="PF03583">
    <property type="entry name" value="LIP"/>
    <property type="match status" value="1"/>
</dbReference>
<feature type="signal peptide" evidence="1">
    <location>
        <begin position="1"/>
        <end position="33"/>
    </location>
</feature>
<evidence type="ECO:0000313" key="3">
    <source>
        <dbReference type="Proteomes" id="UP001501295"/>
    </source>
</evidence>
<reference evidence="3" key="1">
    <citation type="journal article" date="2019" name="Int. J. Syst. Evol. Microbiol.">
        <title>The Global Catalogue of Microorganisms (GCM) 10K type strain sequencing project: providing services to taxonomists for standard genome sequencing and annotation.</title>
        <authorList>
            <consortium name="The Broad Institute Genomics Platform"/>
            <consortium name="The Broad Institute Genome Sequencing Center for Infectious Disease"/>
            <person name="Wu L."/>
            <person name="Ma J."/>
        </authorList>
    </citation>
    <scope>NUCLEOTIDE SEQUENCE [LARGE SCALE GENOMIC DNA]</scope>
    <source>
        <strain evidence="3">JCM 18956</strain>
    </source>
</reference>
<evidence type="ECO:0000256" key="1">
    <source>
        <dbReference type="SAM" id="SignalP"/>
    </source>
</evidence>
<dbReference type="PIRSF" id="PIRSF029171">
    <property type="entry name" value="Esterase_LipA"/>
    <property type="match status" value="1"/>
</dbReference>
<comment type="caution">
    <text evidence="2">The sequence shown here is derived from an EMBL/GenBank/DDBJ whole genome shotgun (WGS) entry which is preliminary data.</text>
</comment>
<gene>
    <name evidence="2" type="ORF">GCM10025780_08140</name>
</gene>
<dbReference type="Proteomes" id="UP001501295">
    <property type="component" value="Unassembled WGS sequence"/>
</dbReference>
<accession>A0ABP8VN30</accession>
<keyword evidence="1" id="KW-0732">Signal</keyword>
<dbReference type="PANTHER" id="PTHR34853">
    <property type="match status" value="1"/>
</dbReference>
<dbReference type="RefSeq" id="WP_345373471.1">
    <property type="nucleotide sequence ID" value="NZ_BAABLM010000001.1"/>
</dbReference>
<feature type="chain" id="PRO_5047516645" evidence="1">
    <location>
        <begin position="34"/>
        <end position="401"/>
    </location>
</feature>
<dbReference type="Gene3D" id="3.40.50.1820">
    <property type="entry name" value="alpha/beta hydrolase"/>
    <property type="match status" value="1"/>
</dbReference>
<proteinExistence type="predicted"/>
<protein>
    <submittedName>
        <fullName evidence="2">Lipase family protein</fullName>
    </submittedName>
</protein>
<keyword evidence="3" id="KW-1185">Reference proteome</keyword>
<dbReference type="Gene3D" id="1.10.260.130">
    <property type="match status" value="1"/>
</dbReference>
<dbReference type="InterPro" id="IPR005152">
    <property type="entry name" value="Lipase_secreted"/>
</dbReference>
<dbReference type="PANTHER" id="PTHR34853:SF1">
    <property type="entry name" value="LIPASE 5"/>
    <property type="match status" value="1"/>
</dbReference>
<sequence>MSRIPSRTGRRRGIALAATTVVVGVLIGGPANAATSVTANPSTAPGGIVSSQKVEIPVTTGILGESAAYQVRYRTVDNHDAPVVTTTTILKSSVPWLGSGPRPLLSYQFAEDGLSTACAPSALATSGTPALAVDGVDITLALAQGWTVAIPDYEGPASEFLGAHGEPREVLDGVRAAQGFAPGGASSSSPVGLWGYSGGAFATALAAQIQTSYAPELAIAGVATGGLPGDLSAAFPLLSGTGASADILFLIAGLERAYPEEHLEQYLSTAAQQVVDANSSSCITGATGPSFATLSSLEAYPGALTTGSFPSWARSISPLGQAGAPAAPLYDYHGLLDEIAPLSADRQTALRYCAAGSPVEHVELPAEHETAQILGGPFALVFLSGRFAGLPTTSNCSSIAG</sequence>
<dbReference type="EMBL" id="BAABLM010000001">
    <property type="protein sequence ID" value="GAA4668039.1"/>
    <property type="molecule type" value="Genomic_DNA"/>
</dbReference>
<dbReference type="InterPro" id="IPR029058">
    <property type="entry name" value="AB_hydrolase_fold"/>
</dbReference>
<evidence type="ECO:0000313" key="2">
    <source>
        <dbReference type="EMBL" id="GAA4668039.1"/>
    </source>
</evidence>
<name>A0ABP8VN30_9MICO</name>
<dbReference type="SUPFAM" id="SSF53474">
    <property type="entry name" value="alpha/beta-Hydrolases"/>
    <property type="match status" value="1"/>
</dbReference>